<keyword evidence="10" id="KW-0325">Glycoprotein</keyword>
<comment type="subcellular location">
    <subcellularLocation>
        <location evidence="2">Endomembrane system</location>
    </subcellularLocation>
    <subcellularLocation>
        <location evidence="1">Membrane</location>
        <topology evidence="1">Single-pass membrane protein</topology>
    </subcellularLocation>
</comment>
<evidence type="ECO:0000256" key="10">
    <source>
        <dbReference type="ARBA" id="ARBA00023180"/>
    </source>
</evidence>
<dbReference type="SUPFAM" id="SSF57424">
    <property type="entry name" value="LDL receptor-like module"/>
    <property type="match status" value="2"/>
</dbReference>
<dbReference type="PROSITE" id="PS50068">
    <property type="entry name" value="LDLRA_2"/>
    <property type="match status" value="2"/>
</dbReference>
<evidence type="ECO:0000256" key="6">
    <source>
        <dbReference type="ARBA" id="ARBA00022737"/>
    </source>
</evidence>
<protein>
    <recommendedName>
        <fullName evidence="13">SEA domain-containing protein</fullName>
    </recommendedName>
</protein>
<proteinExistence type="predicted"/>
<keyword evidence="5" id="KW-0732">Signal</keyword>
<feature type="compositionally biased region" description="Pro residues" evidence="12">
    <location>
        <begin position="289"/>
        <end position="314"/>
    </location>
</feature>
<evidence type="ECO:0000256" key="11">
    <source>
        <dbReference type="PROSITE-ProRule" id="PRU00124"/>
    </source>
</evidence>
<dbReference type="PROSITE" id="PS01209">
    <property type="entry name" value="LDLRA_1"/>
    <property type="match status" value="1"/>
</dbReference>
<dbReference type="SMART" id="SM00200">
    <property type="entry name" value="SEA"/>
    <property type="match status" value="1"/>
</dbReference>
<dbReference type="Proteomes" id="UP001591681">
    <property type="component" value="Unassembled WGS sequence"/>
</dbReference>
<dbReference type="PANTHER" id="PTHR24270">
    <property type="entry name" value="LOW-DENSITY LIPOPROTEIN RECEPTOR-RELATED"/>
    <property type="match status" value="1"/>
</dbReference>
<dbReference type="AlphaFoldDB" id="A0ABD1KYX7"/>
<dbReference type="PRINTS" id="PR00261">
    <property type="entry name" value="LDLRECEPTOR"/>
</dbReference>
<evidence type="ECO:0000313" key="15">
    <source>
        <dbReference type="Proteomes" id="UP001591681"/>
    </source>
</evidence>
<dbReference type="InterPro" id="IPR023415">
    <property type="entry name" value="LDLR_class-A_CS"/>
</dbReference>
<feature type="region of interest" description="Disordered" evidence="12">
    <location>
        <begin position="89"/>
        <end position="110"/>
    </location>
</feature>
<evidence type="ECO:0000259" key="13">
    <source>
        <dbReference type="PROSITE" id="PS50024"/>
    </source>
</evidence>
<gene>
    <name evidence="14" type="ORF">ACEWY4_001213</name>
</gene>
<feature type="region of interest" description="Disordered" evidence="12">
    <location>
        <begin position="278"/>
        <end position="319"/>
    </location>
</feature>
<dbReference type="InterPro" id="IPR002172">
    <property type="entry name" value="LDrepeatLR_classA_rpt"/>
</dbReference>
<dbReference type="InterPro" id="IPR000082">
    <property type="entry name" value="SEA_dom"/>
</dbReference>
<feature type="disulfide bond" evidence="11">
    <location>
        <begin position="270"/>
        <end position="285"/>
    </location>
</feature>
<feature type="disulfide bond" evidence="11">
    <location>
        <begin position="251"/>
        <end position="263"/>
    </location>
</feature>
<dbReference type="PROSITE" id="PS50024">
    <property type="entry name" value="SEA"/>
    <property type="match status" value="1"/>
</dbReference>
<evidence type="ECO:0000256" key="3">
    <source>
        <dbReference type="ARBA" id="ARBA00022536"/>
    </source>
</evidence>
<dbReference type="FunFam" id="4.10.400.10:FF:000044">
    <property type="entry name" value="Basement membrane-specific heparan sulfate proteoglycan core protein"/>
    <property type="match status" value="1"/>
</dbReference>
<feature type="domain" description="SEA" evidence="13">
    <location>
        <begin position="118"/>
        <end position="229"/>
    </location>
</feature>
<keyword evidence="6" id="KW-0677">Repeat</keyword>
<keyword evidence="7" id="KW-1133">Transmembrane helix</keyword>
<evidence type="ECO:0000256" key="5">
    <source>
        <dbReference type="ARBA" id="ARBA00022729"/>
    </source>
</evidence>
<keyword evidence="9 11" id="KW-1015">Disulfide bond</keyword>
<sequence length="373" mass="41373">METLEMRAGEPWRWKMQRRASCQPAGSQKHMPELLSCSDGWHRKQDQCQRLMSGCVVLSSKVWGEVPVPEDLEAGRVVWQTQQYLDDDEDFAADGSGDIPSGEEDGSTPEPTTVVPIFTIYYRALVNFTTSISYSPDLQTITSPGFQEISEAVVDTLESEYNKISGVQTVSVVLIKQIGRDVFVELDVGTEFNYNEEQIRSVLYETVQDGFIANYITSTQGFQFRQLGEAEILPTVKPLFPPVLVSSPRPCGPDEFTCGDGSCIPQGYRCDQRPDCRDMSDEKNCERTPAPPRPPVRPTPPKPPVGPGPGPGPAQPCRSDQATCQSGECISREYLCDGEKDCSDGSDEFRCGTRSRALLQQNTHTCHTFCSYP</sequence>
<dbReference type="GO" id="GO:0012505">
    <property type="term" value="C:endomembrane system"/>
    <property type="evidence" value="ECO:0007669"/>
    <property type="project" value="UniProtKB-SubCell"/>
</dbReference>
<name>A0ABD1KYX7_9TELE</name>
<dbReference type="CDD" id="cd00112">
    <property type="entry name" value="LDLa"/>
    <property type="match status" value="2"/>
</dbReference>
<keyword evidence="3" id="KW-0245">EGF-like domain</keyword>
<dbReference type="InterPro" id="IPR036055">
    <property type="entry name" value="LDL_receptor-like_sf"/>
</dbReference>
<keyword evidence="8" id="KW-0472">Membrane</keyword>
<organism evidence="14 15">
    <name type="scientific">Coilia grayii</name>
    <name type="common">Gray's grenadier anchovy</name>
    <dbReference type="NCBI Taxonomy" id="363190"/>
    <lineage>
        <taxon>Eukaryota</taxon>
        <taxon>Metazoa</taxon>
        <taxon>Chordata</taxon>
        <taxon>Craniata</taxon>
        <taxon>Vertebrata</taxon>
        <taxon>Euteleostomi</taxon>
        <taxon>Actinopterygii</taxon>
        <taxon>Neopterygii</taxon>
        <taxon>Teleostei</taxon>
        <taxon>Clupei</taxon>
        <taxon>Clupeiformes</taxon>
        <taxon>Clupeoidei</taxon>
        <taxon>Engraulidae</taxon>
        <taxon>Coilinae</taxon>
        <taxon>Coilia</taxon>
    </lineage>
</organism>
<dbReference type="Pfam" id="PF00057">
    <property type="entry name" value="Ldl_recept_a"/>
    <property type="match status" value="2"/>
</dbReference>
<evidence type="ECO:0000256" key="1">
    <source>
        <dbReference type="ARBA" id="ARBA00004167"/>
    </source>
</evidence>
<evidence type="ECO:0000256" key="9">
    <source>
        <dbReference type="ARBA" id="ARBA00023157"/>
    </source>
</evidence>
<dbReference type="SMART" id="SM00192">
    <property type="entry name" value="LDLa"/>
    <property type="match status" value="2"/>
</dbReference>
<evidence type="ECO:0000256" key="7">
    <source>
        <dbReference type="ARBA" id="ARBA00022989"/>
    </source>
</evidence>
<evidence type="ECO:0000313" key="14">
    <source>
        <dbReference type="EMBL" id="KAL2104345.1"/>
    </source>
</evidence>
<evidence type="ECO:0000256" key="12">
    <source>
        <dbReference type="SAM" id="MobiDB-lite"/>
    </source>
</evidence>
<evidence type="ECO:0000256" key="2">
    <source>
        <dbReference type="ARBA" id="ARBA00004308"/>
    </source>
</evidence>
<dbReference type="GO" id="GO:0016020">
    <property type="term" value="C:membrane"/>
    <property type="evidence" value="ECO:0007669"/>
    <property type="project" value="UniProtKB-SubCell"/>
</dbReference>
<dbReference type="Gene3D" id="4.10.400.10">
    <property type="entry name" value="Low-density Lipoprotein Receptor"/>
    <property type="match status" value="2"/>
</dbReference>
<dbReference type="GO" id="GO:0005737">
    <property type="term" value="C:cytoplasm"/>
    <property type="evidence" value="ECO:0007669"/>
    <property type="project" value="UniProtKB-ARBA"/>
</dbReference>
<keyword evidence="15" id="KW-1185">Reference proteome</keyword>
<dbReference type="GO" id="GO:0016192">
    <property type="term" value="P:vesicle-mediated transport"/>
    <property type="evidence" value="ECO:0007669"/>
    <property type="project" value="UniProtKB-ARBA"/>
</dbReference>
<feature type="disulfide bond" evidence="11">
    <location>
        <begin position="258"/>
        <end position="276"/>
    </location>
</feature>
<feature type="disulfide bond" evidence="11">
    <location>
        <begin position="336"/>
        <end position="351"/>
    </location>
</feature>
<evidence type="ECO:0000256" key="4">
    <source>
        <dbReference type="ARBA" id="ARBA00022692"/>
    </source>
</evidence>
<reference evidence="14 15" key="1">
    <citation type="submission" date="2024-09" db="EMBL/GenBank/DDBJ databases">
        <title>A chromosome-level genome assembly of Gray's grenadier anchovy, Coilia grayii.</title>
        <authorList>
            <person name="Fu Z."/>
        </authorList>
    </citation>
    <scope>NUCLEOTIDE SEQUENCE [LARGE SCALE GENOMIC DNA]</scope>
    <source>
        <strain evidence="14">G4</strain>
        <tissue evidence="14">Muscle</tissue>
    </source>
</reference>
<feature type="disulfide bond" evidence="11">
    <location>
        <begin position="324"/>
        <end position="342"/>
    </location>
</feature>
<dbReference type="EMBL" id="JBHFQA010000001">
    <property type="protein sequence ID" value="KAL2104345.1"/>
    <property type="molecule type" value="Genomic_DNA"/>
</dbReference>
<comment type="caution">
    <text evidence="14">The sequence shown here is derived from an EMBL/GenBank/DDBJ whole genome shotgun (WGS) entry which is preliminary data.</text>
</comment>
<feature type="disulfide bond" evidence="11">
    <location>
        <begin position="317"/>
        <end position="329"/>
    </location>
</feature>
<keyword evidence="4" id="KW-0812">Transmembrane</keyword>
<dbReference type="InterPro" id="IPR050685">
    <property type="entry name" value="LDLR"/>
</dbReference>
<dbReference type="FunFam" id="4.10.400.10:FF:000088">
    <property type="entry name" value="Heparan sulfate proteoglycan 2"/>
    <property type="match status" value="1"/>
</dbReference>
<accession>A0ABD1KYX7</accession>
<evidence type="ECO:0000256" key="8">
    <source>
        <dbReference type="ARBA" id="ARBA00023136"/>
    </source>
</evidence>